<feature type="compositionally biased region" description="Polar residues" evidence="2">
    <location>
        <begin position="324"/>
        <end position="349"/>
    </location>
</feature>
<dbReference type="InterPro" id="IPR011009">
    <property type="entry name" value="Kinase-like_dom_sf"/>
</dbReference>
<feature type="compositionally biased region" description="Low complexity" evidence="2">
    <location>
        <begin position="535"/>
        <end position="553"/>
    </location>
</feature>
<feature type="compositionally biased region" description="Low complexity" evidence="2">
    <location>
        <begin position="1142"/>
        <end position="1172"/>
    </location>
</feature>
<feature type="region of interest" description="Disordered" evidence="2">
    <location>
        <begin position="385"/>
        <end position="453"/>
    </location>
</feature>
<feature type="compositionally biased region" description="Pro residues" evidence="2">
    <location>
        <begin position="226"/>
        <end position="236"/>
    </location>
</feature>
<feature type="compositionally biased region" description="Polar residues" evidence="2">
    <location>
        <begin position="758"/>
        <end position="768"/>
    </location>
</feature>
<dbReference type="Gene3D" id="1.10.510.10">
    <property type="entry name" value="Transferase(Phosphotransferase) domain 1"/>
    <property type="match status" value="1"/>
</dbReference>
<comment type="caution">
    <text evidence="4">The sequence shown here is derived from an EMBL/GenBank/DDBJ whole genome shotgun (WGS) entry which is preliminary data.</text>
</comment>
<evidence type="ECO:0000256" key="1">
    <source>
        <dbReference type="ARBA" id="ARBA00038349"/>
    </source>
</evidence>
<feature type="compositionally biased region" description="Polar residues" evidence="2">
    <location>
        <begin position="659"/>
        <end position="669"/>
    </location>
</feature>
<feature type="compositionally biased region" description="Basic and acidic residues" evidence="2">
    <location>
        <begin position="513"/>
        <end position="525"/>
    </location>
</feature>
<organism evidence="4 5">
    <name type="scientific">Rousettus aegyptiacus</name>
    <name type="common">Egyptian fruit bat</name>
    <name type="synonym">Pteropus aegyptiacus</name>
    <dbReference type="NCBI Taxonomy" id="9407"/>
    <lineage>
        <taxon>Eukaryota</taxon>
        <taxon>Metazoa</taxon>
        <taxon>Chordata</taxon>
        <taxon>Craniata</taxon>
        <taxon>Vertebrata</taxon>
        <taxon>Euteleostomi</taxon>
        <taxon>Mammalia</taxon>
        <taxon>Eutheria</taxon>
        <taxon>Laurasiatheria</taxon>
        <taxon>Chiroptera</taxon>
        <taxon>Yinpterochiroptera</taxon>
        <taxon>Pteropodoidea</taxon>
        <taxon>Pteropodidae</taxon>
        <taxon>Rousettinae</taxon>
        <taxon>Rousettus</taxon>
    </lineage>
</organism>
<sequence length="1404" mass="150726">MYQAIRLNPKSPKMSACSDFVEHIWKPGSCKNCFCLRSDHQLSSGRHQPRAGSLPPPPRLSPRPEHCRLEDEGVNSSPYSKPTIAVKPTMLSSDASDVWTEANMNADVSKVIWRRPPGKLPLPKQEDMPVVYLGSFRGVQKPAGPSASADVHPHCPPAYAVVGLHSLEARGEHNAAFHAVSFPDEKAGRENKPVFSYQELNSTPESFLQKLAAFGGKTSGCHKGPGPYPSPQPPRESLPAEDDSGPRRSPSGDSEGGEYCSLLDCRPGSPGAEDTPQAEGPRHRHGGEGCSPAEEEKRVSSLPRECCGQGLTENSPHLGPKQLPLTSEAASSSDGLSCGTASSGTSSPFASHLESDYCSLMKEPVLGKQQDSGCHGATSNRCLGLTGEPQPTAHSRESVHPEPIYAESTKRKKAVPTPSRPQAAAAQGQVRTANTWAQKTTSGWGRDREGPDMAPKVAATITVMAAHPEEDHRTIYLSSPDSAVGVQWPRRPVSQDSEAGDEEPSDGQGMSSREGHRHDASEHMPKGRPAIPPKLSRSSPGGSPVSPSASPLSDVNEGSSVGSTGPQPSSRGPADPASCRANGVSDRDSVKCPVPASTASALDQRRPRYHAGAWSRQCRIEEEEEVEQDLLSQGWGRETENGTTDPSNSSTWHRLCPTDGSSGQNNKAITGMSKSASFAFEFPKDRSGIEAFSPPPPPPKSRHLLKMNKSSSDLEKVSQGSAESLSPSFRGVHVSFTTGSTDSLASDSRTCSDGGPSSEPTHSPTNSGKKLFAPVPFPSGSAEDVSSSGPVQPPPLPQKKLVSRAASSPDGFFWTQGCPKPRTASPKLNLSHSETNVCTREESHFSFSSSPGNRHHHIFSSSEPLEKTFKGNGHWVPAPGLAGSRSGSGSPSLQCRGVPSASSSQLSVASQASTSSTQLQLHSLLSSISSKEGTYAKLVGLYAQSLVRLVAKCEDLFMGGQKKELHFNENNWSLFKLTCNKPCCDSGDAIYYCATCSEDPGSTYAIKICKTPEPKTASYCSPSVPVHFNIQQDCGHFVASVPSSMLTSPDTPKDPLPAVPSHPPAQEQDCVVVITREVPHQTASDFVRDSAASHQSEPEVYERRVCFLLLQLCNGLEHLKEHRVIHRDLCLENLLLVHCTPQAAPSPSPATSTAPVASTTSSAPPSATSPSPAATPCPCPSATLPVGATPSAPAAPACQRVPSEKHLPRLIISNFLKAKQKPGGTTNLQQKKSQARLAPEIVSASQYSKFDEFQTGILIYELLHQPNPFEVRAQLREQDYRREDLPPLPTLSLYSPGLQQLAHLLLEADPIKRIRIGEAKRVLQCLLWGPRRELVEQRGTSEEALCSTLHNWIDMKRALMMMKFAEKAVDRRRGVELEDWLCCQYLAAAEPGALLQSLKLLQLL</sequence>
<dbReference type="GO" id="GO:0004672">
    <property type="term" value="F:protein kinase activity"/>
    <property type="evidence" value="ECO:0007669"/>
    <property type="project" value="InterPro"/>
</dbReference>
<feature type="region of interest" description="Disordered" evidence="2">
    <location>
        <begin position="686"/>
        <end position="804"/>
    </location>
</feature>
<reference evidence="4 5" key="1">
    <citation type="journal article" date="2020" name="Nature">
        <title>Six reference-quality genomes reveal evolution of bat adaptations.</title>
        <authorList>
            <person name="Jebb D."/>
            <person name="Huang Z."/>
            <person name="Pippel M."/>
            <person name="Hughes G.M."/>
            <person name="Lavrichenko K."/>
            <person name="Devanna P."/>
            <person name="Winkler S."/>
            <person name="Jermiin L.S."/>
            <person name="Skirmuntt E.C."/>
            <person name="Katzourakis A."/>
            <person name="Burkitt-Gray L."/>
            <person name="Ray D.A."/>
            <person name="Sullivan K.A.M."/>
            <person name="Roscito J.G."/>
            <person name="Kirilenko B.M."/>
            <person name="Davalos L.M."/>
            <person name="Corthals A.P."/>
            <person name="Power M.L."/>
            <person name="Jones G."/>
            <person name="Ransome R.D."/>
            <person name="Dechmann D.K.N."/>
            <person name="Locatelli A.G."/>
            <person name="Puechmaille S.J."/>
            <person name="Fedrigo O."/>
            <person name="Jarvis E.D."/>
            <person name="Hiller M."/>
            <person name="Vernes S.C."/>
            <person name="Myers E.W."/>
            <person name="Teeling E.C."/>
        </authorList>
    </citation>
    <scope>NUCLEOTIDE SEQUENCE [LARGE SCALE GENOMIC DNA]</scope>
    <source>
        <strain evidence="4">MRouAeg1</strain>
        <tissue evidence="4">Muscle</tissue>
    </source>
</reference>
<dbReference type="PROSITE" id="PS00109">
    <property type="entry name" value="PROTEIN_KINASE_TYR"/>
    <property type="match status" value="1"/>
</dbReference>
<feature type="compositionally biased region" description="Polar residues" evidence="2">
    <location>
        <begin position="556"/>
        <end position="570"/>
    </location>
</feature>
<keyword evidence="5" id="KW-1185">Reference proteome</keyword>
<feature type="region of interest" description="Disordered" evidence="2">
    <location>
        <begin position="870"/>
        <end position="899"/>
    </location>
</feature>
<dbReference type="InterPro" id="IPR008266">
    <property type="entry name" value="Tyr_kinase_AS"/>
</dbReference>
<dbReference type="InterPro" id="IPR051511">
    <property type="entry name" value="MitoQC_Scaffold_Kinases"/>
</dbReference>
<dbReference type="OrthoDB" id="9886644at2759"/>
<keyword evidence="4" id="KW-0418">Kinase</keyword>
<proteinExistence type="inferred from homology"/>
<feature type="compositionally biased region" description="Polar residues" evidence="2">
    <location>
        <begin position="735"/>
        <end position="751"/>
    </location>
</feature>
<feature type="domain" description="Protein kinase" evidence="3">
    <location>
        <begin position="933"/>
        <end position="1327"/>
    </location>
</feature>
<protein>
    <submittedName>
        <fullName evidence="4">PEAK1 related, kinase-activating pseudokinase 1</fullName>
    </submittedName>
</protein>
<dbReference type="Pfam" id="PF07714">
    <property type="entry name" value="PK_Tyr_Ser-Thr"/>
    <property type="match status" value="1"/>
</dbReference>
<accession>A0A7J8DYS3</accession>
<dbReference type="EMBL" id="JACASE010000011">
    <property type="protein sequence ID" value="KAF6428303.1"/>
    <property type="molecule type" value="Genomic_DNA"/>
</dbReference>
<feature type="compositionally biased region" description="Polar residues" evidence="2">
    <location>
        <begin position="429"/>
        <end position="443"/>
    </location>
</feature>
<feature type="compositionally biased region" description="Polar residues" evidence="2">
    <location>
        <begin position="641"/>
        <end position="652"/>
    </location>
</feature>
<comment type="similarity">
    <text evidence="1">Belongs to the protein kinase superfamily.</text>
</comment>
<name>A0A7J8DYS3_ROUAE</name>
<feature type="region of interest" description="Disordered" evidence="2">
    <location>
        <begin position="1142"/>
        <end position="1176"/>
    </location>
</feature>
<evidence type="ECO:0000313" key="4">
    <source>
        <dbReference type="EMBL" id="KAF6428303.1"/>
    </source>
</evidence>
<dbReference type="PANTHER" id="PTHR22972">
    <property type="entry name" value="SERINE/THREONINE PROTEIN KINASE"/>
    <property type="match status" value="1"/>
</dbReference>
<evidence type="ECO:0000259" key="3">
    <source>
        <dbReference type="PROSITE" id="PS50011"/>
    </source>
</evidence>
<evidence type="ECO:0000256" key="2">
    <source>
        <dbReference type="SAM" id="MobiDB-lite"/>
    </source>
</evidence>
<evidence type="ECO:0000313" key="5">
    <source>
        <dbReference type="Proteomes" id="UP000593571"/>
    </source>
</evidence>
<dbReference type="InterPro" id="IPR001245">
    <property type="entry name" value="Ser-Thr/Tyr_kinase_cat_dom"/>
</dbReference>
<feature type="region of interest" description="Disordered" evidence="2">
    <location>
        <begin position="44"/>
        <end position="81"/>
    </location>
</feature>
<feature type="compositionally biased region" description="Polar residues" evidence="2">
    <location>
        <begin position="718"/>
        <end position="727"/>
    </location>
</feature>
<dbReference type="InterPro" id="IPR000719">
    <property type="entry name" value="Prot_kinase_dom"/>
</dbReference>
<keyword evidence="4" id="KW-0808">Transferase</keyword>
<dbReference type="PANTHER" id="PTHR22972:SF3">
    <property type="entry name" value="INACTIVE TYROSINE-PROTEIN KINASE PRAG1"/>
    <property type="match status" value="1"/>
</dbReference>
<feature type="region of interest" description="Disordered" evidence="2">
    <location>
        <begin position="472"/>
        <end position="669"/>
    </location>
</feature>
<gene>
    <name evidence="4" type="ORF">HJG63_015820</name>
</gene>
<dbReference type="SUPFAM" id="SSF56112">
    <property type="entry name" value="Protein kinase-like (PK-like)"/>
    <property type="match status" value="1"/>
</dbReference>
<dbReference type="PROSITE" id="PS50011">
    <property type="entry name" value="PROTEIN_KINASE_DOM"/>
    <property type="match status" value="1"/>
</dbReference>
<dbReference type="GO" id="GO:0005524">
    <property type="term" value="F:ATP binding"/>
    <property type="evidence" value="ECO:0007669"/>
    <property type="project" value="InterPro"/>
</dbReference>
<dbReference type="Proteomes" id="UP000593571">
    <property type="component" value="Unassembled WGS sequence"/>
</dbReference>
<feature type="compositionally biased region" description="Basic and acidic residues" evidence="2">
    <location>
        <begin position="62"/>
        <end position="71"/>
    </location>
</feature>
<feature type="region of interest" description="Disordered" evidence="2">
    <location>
        <begin position="216"/>
        <end position="350"/>
    </location>
</feature>
<dbReference type="SMART" id="SM00220">
    <property type="entry name" value="S_TKc"/>
    <property type="match status" value="1"/>
</dbReference>